<name>A0AA88XTI2_PINIB</name>
<dbReference type="EMBL" id="VSWD01000010">
    <property type="protein sequence ID" value="KAK3091469.1"/>
    <property type="molecule type" value="Genomic_DNA"/>
</dbReference>
<feature type="compositionally biased region" description="Polar residues" evidence="3">
    <location>
        <begin position="461"/>
        <end position="476"/>
    </location>
</feature>
<evidence type="ECO:0000313" key="5">
    <source>
        <dbReference type="EMBL" id="KAK3091469.1"/>
    </source>
</evidence>
<evidence type="ECO:0000256" key="3">
    <source>
        <dbReference type="SAM" id="MobiDB-lite"/>
    </source>
</evidence>
<dbReference type="PANTHER" id="PTHR43903">
    <property type="entry name" value="NEUROLIGIN"/>
    <property type="match status" value="1"/>
</dbReference>
<protein>
    <recommendedName>
        <fullName evidence="4">Carboxylesterase type B domain-containing protein</fullName>
    </recommendedName>
</protein>
<organism evidence="5 6">
    <name type="scientific">Pinctada imbricata</name>
    <name type="common">Atlantic pearl-oyster</name>
    <name type="synonym">Pinctada martensii</name>
    <dbReference type="NCBI Taxonomy" id="66713"/>
    <lineage>
        <taxon>Eukaryota</taxon>
        <taxon>Metazoa</taxon>
        <taxon>Spiralia</taxon>
        <taxon>Lophotrochozoa</taxon>
        <taxon>Mollusca</taxon>
        <taxon>Bivalvia</taxon>
        <taxon>Autobranchia</taxon>
        <taxon>Pteriomorphia</taxon>
        <taxon>Pterioida</taxon>
        <taxon>Pterioidea</taxon>
        <taxon>Pteriidae</taxon>
        <taxon>Pinctada</taxon>
    </lineage>
</organism>
<dbReference type="SUPFAM" id="SSF53474">
    <property type="entry name" value="alpha/beta-Hydrolases"/>
    <property type="match status" value="1"/>
</dbReference>
<dbReference type="InterPro" id="IPR019819">
    <property type="entry name" value="Carboxylesterase_B_CS"/>
</dbReference>
<dbReference type="Gene3D" id="3.40.50.1820">
    <property type="entry name" value="alpha/beta hydrolase"/>
    <property type="match status" value="2"/>
</dbReference>
<accession>A0AA88XTI2</accession>
<comment type="caution">
    <text evidence="5">The sequence shown here is derived from an EMBL/GenBank/DDBJ whole genome shotgun (WGS) entry which is preliminary data.</text>
</comment>
<feature type="region of interest" description="Disordered" evidence="3">
    <location>
        <begin position="461"/>
        <end position="482"/>
    </location>
</feature>
<evidence type="ECO:0000313" key="6">
    <source>
        <dbReference type="Proteomes" id="UP001186944"/>
    </source>
</evidence>
<reference evidence="5" key="1">
    <citation type="submission" date="2019-08" db="EMBL/GenBank/DDBJ databases">
        <title>The improved chromosome-level genome for the pearl oyster Pinctada fucata martensii using PacBio sequencing and Hi-C.</title>
        <authorList>
            <person name="Zheng Z."/>
        </authorList>
    </citation>
    <scope>NUCLEOTIDE SEQUENCE</scope>
    <source>
        <strain evidence="5">ZZ-2019</strain>
        <tissue evidence="5">Adductor muscle</tissue>
    </source>
</reference>
<dbReference type="InterPro" id="IPR051093">
    <property type="entry name" value="Neuroligin/BSAL"/>
</dbReference>
<dbReference type="PROSITE" id="PS00941">
    <property type="entry name" value="CARBOXYLESTERASE_B_2"/>
    <property type="match status" value="1"/>
</dbReference>
<proteinExistence type="inferred from homology"/>
<evidence type="ECO:0000259" key="4">
    <source>
        <dbReference type="Pfam" id="PF00135"/>
    </source>
</evidence>
<evidence type="ECO:0000256" key="1">
    <source>
        <dbReference type="ARBA" id="ARBA00005964"/>
    </source>
</evidence>
<keyword evidence="6" id="KW-1185">Reference proteome</keyword>
<feature type="domain" description="Carboxylesterase type B" evidence="4">
    <location>
        <begin position="347"/>
        <end position="416"/>
    </location>
</feature>
<dbReference type="InterPro" id="IPR002018">
    <property type="entry name" value="CarbesteraseB"/>
</dbReference>
<feature type="domain" description="Carboxylesterase type B" evidence="4">
    <location>
        <begin position="48"/>
        <end position="321"/>
    </location>
</feature>
<dbReference type="AlphaFoldDB" id="A0AA88XTI2"/>
<dbReference type="InterPro" id="IPR029058">
    <property type="entry name" value="AB_hydrolase_fold"/>
</dbReference>
<comment type="similarity">
    <text evidence="1">Belongs to the type-B carboxylesterase/lipase family.</text>
</comment>
<dbReference type="Pfam" id="PF00135">
    <property type="entry name" value="COesterase"/>
    <property type="match status" value="2"/>
</dbReference>
<keyword evidence="2" id="KW-0732">Signal</keyword>
<evidence type="ECO:0000256" key="2">
    <source>
        <dbReference type="ARBA" id="ARBA00022729"/>
    </source>
</evidence>
<gene>
    <name evidence="5" type="ORF">FSP39_020025</name>
</gene>
<dbReference type="Proteomes" id="UP001186944">
    <property type="component" value="Unassembled WGS sequence"/>
</dbReference>
<sequence>MTVKQPTNQKKNIDNTRNKGVNDYIVRDEYGNQRLQCKYTKWTNKCCQRPVKPQAWDGEYNANSYPPACPQMIDFHYINLHKPFFQRENEDCLYLNIYVPHTKQSHLKYPVLFYIHGGSNEVGMGAMFDGDVLAGFLGARKEGLEGNYGFLDQVAAMTWVKDNINRFSGDPNKITIDGHSAGAADVGFHLISPLTRGLFRFAIVQSGSPLAFWAMSRPEWEVGSNINRRCENISCPLGQKTKQHLSYKEYLKTLPTKLIQNMPGRPTPGNLITFPAVVDGHFLTERPLKSLKQGTINGESFLLSFTKDEGSQHASLLLDHYKGAFPDSALRDAIQLYRVAFPEICGVTGVPHGRDLFYLFGAPLVGHPLYSYTEKDRNASRMTIKLWSNFVKTGCNMSTGKVRNPVSVTRAQKLPPIREETFSGSTSGTPHPPEMHYGIRRKAPTLEPQKTQVHVRPLPSNRTNKQKYVSPPNTSRFETDPKPLIPVYEKPLAPIDTRHTLVDGVVADYLHYAKYGHVIPIYEGSGIQACPCCTDRNKENVRSLLGFPSSLSDVPATFSDVKKQAWRSPRETQNEGSHPEYRFYNPGQSWLSTQPLPYASNYLNPEFNRPAVLHNYKVGVRTEKENNYINSKVLDASKQYEESMKKLEKYAGYQDTSRSAHW</sequence>